<dbReference type="InterPro" id="IPR023828">
    <property type="entry name" value="Peptidase_S8_Ser-AS"/>
</dbReference>
<keyword evidence="4" id="KW-0720">Serine protease</keyword>
<evidence type="ECO:0000313" key="8">
    <source>
        <dbReference type="EMBL" id="KAK8041664.1"/>
    </source>
</evidence>
<feature type="signal peptide" evidence="6">
    <location>
        <begin position="1"/>
        <end position="23"/>
    </location>
</feature>
<evidence type="ECO:0000256" key="6">
    <source>
        <dbReference type="SAM" id="SignalP"/>
    </source>
</evidence>
<comment type="caution">
    <text evidence="5">Lacks conserved residue(s) required for the propagation of feature annotation.</text>
</comment>
<reference evidence="8 9" key="1">
    <citation type="submission" date="2023-01" db="EMBL/GenBank/DDBJ databases">
        <title>Analysis of 21 Apiospora genomes using comparative genomics revels a genus with tremendous synthesis potential of carbohydrate active enzymes and secondary metabolites.</title>
        <authorList>
            <person name="Sorensen T."/>
        </authorList>
    </citation>
    <scope>NUCLEOTIDE SEQUENCE [LARGE SCALE GENOMIC DNA]</scope>
    <source>
        <strain evidence="8 9">CBS 33761</strain>
    </source>
</reference>
<dbReference type="Proteomes" id="UP001444661">
    <property type="component" value="Unassembled WGS sequence"/>
</dbReference>
<keyword evidence="6" id="KW-0732">Signal</keyword>
<evidence type="ECO:0000259" key="7">
    <source>
        <dbReference type="Pfam" id="PF00082"/>
    </source>
</evidence>
<gene>
    <name evidence="8" type="ORF">PG993_006187</name>
</gene>
<evidence type="ECO:0000256" key="2">
    <source>
        <dbReference type="ARBA" id="ARBA00022670"/>
    </source>
</evidence>
<dbReference type="PROSITE" id="PS51892">
    <property type="entry name" value="SUBTILASE"/>
    <property type="match status" value="1"/>
</dbReference>
<keyword evidence="2" id="KW-0645">Protease</keyword>
<evidence type="ECO:0000256" key="5">
    <source>
        <dbReference type="PROSITE-ProRule" id="PRU01240"/>
    </source>
</evidence>
<evidence type="ECO:0000313" key="9">
    <source>
        <dbReference type="Proteomes" id="UP001444661"/>
    </source>
</evidence>
<keyword evidence="3" id="KW-0378">Hydrolase</keyword>
<dbReference type="PROSITE" id="PS00138">
    <property type="entry name" value="SUBTILASE_SER"/>
    <property type="match status" value="1"/>
</dbReference>
<proteinExistence type="inferred from homology"/>
<protein>
    <submittedName>
        <fullName evidence="8">Subtilisin-like serine protease</fullName>
    </submittedName>
</protein>
<name>A0ABR1T500_9PEZI</name>
<dbReference type="PANTHER" id="PTHR43806">
    <property type="entry name" value="PEPTIDASE S8"/>
    <property type="match status" value="1"/>
</dbReference>
<keyword evidence="9" id="KW-1185">Reference proteome</keyword>
<dbReference type="InterPro" id="IPR000209">
    <property type="entry name" value="Peptidase_S8/S53_dom"/>
</dbReference>
<dbReference type="InterPro" id="IPR015500">
    <property type="entry name" value="Peptidase_S8_subtilisin-rel"/>
</dbReference>
<evidence type="ECO:0000256" key="3">
    <source>
        <dbReference type="ARBA" id="ARBA00022801"/>
    </source>
</evidence>
<dbReference type="InterPro" id="IPR036852">
    <property type="entry name" value="Peptidase_S8/S53_dom_sf"/>
</dbReference>
<dbReference type="SUPFAM" id="SSF52743">
    <property type="entry name" value="Subtilisin-like"/>
    <property type="match status" value="1"/>
</dbReference>
<evidence type="ECO:0000256" key="1">
    <source>
        <dbReference type="ARBA" id="ARBA00011073"/>
    </source>
</evidence>
<feature type="chain" id="PRO_5047444445" evidence="6">
    <location>
        <begin position="24"/>
        <end position="422"/>
    </location>
</feature>
<dbReference type="PANTHER" id="PTHR43806:SF66">
    <property type="entry name" value="SERIN ENDOPEPTIDASE"/>
    <property type="match status" value="1"/>
</dbReference>
<dbReference type="Pfam" id="PF00082">
    <property type="entry name" value="Peptidase_S8"/>
    <property type="match status" value="1"/>
</dbReference>
<dbReference type="Gene3D" id="3.40.50.200">
    <property type="entry name" value="Peptidase S8/S53 domain"/>
    <property type="match status" value="1"/>
</dbReference>
<comment type="caution">
    <text evidence="8">The sequence shown here is derived from an EMBL/GenBank/DDBJ whole genome shotgun (WGS) entry which is preliminary data.</text>
</comment>
<evidence type="ECO:0000256" key="4">
    <source>
        <dbReference type="ARBA" id="ARBA00022825"/>
    </source>
</evidence>
<sequence length="422" mass="45563">MVQKTFFLPLLFGALARMAGAEAGSHSNVVPGSYIVEFEDSQDMSLFHTHTESMDAEVVNRFDYTLFKGATVQFKNLEAANERAAEMLSMPMVKQMWPNRLMKTPNDKVVWASHLSNQTQLVKKRDTNDTFSTHVMTQVDKLRAEGVTGKGVKIAIVDSGGVELMAYRVLNCNGTSTEDSIVRGFMRAHDEGADIITASLGSQRIYDESPGAMGVTVARIVAAGVPCIAAAGNYGEKGLFFAGQPASENKVVSVASFDNTVTPVLKLWEDLSVNRGEPREFIRLLKAGSNITLTTAEPEELVPILREEPNKDTGGYASAFTSWGPSFEGAIKPQFGAPGGNILSVYPRTKSSNGAMLGYAVSSGTSMSAPLVAAIYALVREVRGKLSPGEFESLFSATSRPQFLKDDLFSPCAHRSPNRVPA</sequence>
<dbReference type="EMBL" id="JAQQWK010000005">
    <property type="protein sequence ID" value="KAK8041664.1"/>
    <property type="molecule type" value="Genomic_DNA"/>
</dbReference>
<comment type="similarity">
    <text evidence="1 5">Belongs to the peptidase S8 family.</text>
</comment>
<dbReference type="PRINTS" id="PR00723">
    <property type="entry name" value="SUBTILISIN"/>
</dbReference>
<feature type="domain" description="Peptidase S8/S53" evidence="7">
    <location>
        <begin position="161"/>
        <end position="399"/>
    </location>
</feature>
<dbReference type="InterPro" id="IPR050131">
    <property type="entry name" value="Peptidase_S8_subtilisin-like"/>
</dbReference>
<accession>A0ABR1T500</accession>
<organism evidence="8 9">
    <name type="scientific">Apiospora rasikravindrae</name>
    <dbReference type="NCBI Taxonomy" id="990691"/>
    <lineage>
        <taxon>Eukaryota</taxon>
        <taxon>Fungi</taxon>
        <taxon>Dikarya</taxon>
        <taxon>Ascomycota</taxon>
        <taxon>Pezizomycotina</taxon>
        <taxon>Sordariomycetes</taxon>
        <taxon>Xylariomycetidae</taxon>
        <taxon>Amphisphaeriales</taxon>
        <taxon>Apiosporaceae</taxon>
        <taxon>Apiospora</taxon>
    </lineage>
</organism>